<dbReference type="GO" id="GO:0008270">
    <property type="term" value="F:zinc ion binding"/>
    <property type="evidence" value="ECO:0007669"/>
    <property type="project" value="UniProtKB-KW"/>
</dbReference>
<dbReference type="Proteomes" id="UP000023152">
    <property type="component" value="Unassembled WGS sequence"/>
</dbReference>
<dbReference type="GO" id="GO:0070042">
    <property type="term" value="F:rRNA (uridine-N3-)-methyltransferase activity"/>
    <property type="evidence" value="ECO:0007669"/>
    <property type="project" value="InterPro"/>
</dbReference>
<evidence type="ECO:0000313" key="4">
    <source>
        <dbReference type="Proteomes" id="UP000023152"/>
    </source>
</evidence>
<dbReference type="PROSITE" id="PS50157">
    <property type="entry name" value="ZINC_FINGER_C2H2_2"/>
    <property type="match status" value="3"/>
</dbReference>
<proteinExistence type="predicted"/>
<dbReference type="AlphaFoldDB" id="X6NEZ7"/>
<dbReference type="InterPro" id="IPR019446">
    <property type="entry name" value="BMT5-like"/>
</dbReference>
<accession>X6NEZ7</accession>
<keyword evidence="1" id="KW-0479">Metal-binding</keyword>
<dbReference type="Gene3D" id="3.30.160.60">
    <property type="entry name" value="Classic Zinc Finger"/>
    <property type="match status" value="1"/>
</dbReference>
<dbReference type="GO" id="GO:0005737">
    <property type="term" value="C:cytoplasm"/>
    <property type="evidence" value="ECO:0007669"/>
    <property type="project" value="TreeGrafter"/>
</dbReference>
<dbReference type="PROSITE" id="PS00028">
    <property type="entry name" value="ZINC_FINGER_C2H2_1"/>
    <property type="match status" value="3"/>
</dbReference>
<dbReference type="PANTHER" id="PTHR11538">
    <property type="entry name" value="PHENYLALANYL-TRNA SYNTHETASE"/>
    <property type="match status" value="1"/>
</dbReference>
<feature type="domain" description="C2H2-type" evidence="2">
    <location>
        <begin position="380"/>
        <end position="405"/>
    </location>
</feature>
<evidence type="ECO:0000256" key="1">
    <source>
        <dbReference type="PROSITE-ProRule" id="PRU00042"/>
    </source>
</evidence>
<gene>
    <name evidence="3" type="ORF">RFI_13262</name>
</gene>
<keyword evidence="1" id="KW-0862">Zinc</keyword>
<comment type="caution">
    <text evidence="3">The sequence shown here is derived from an EMBL/GenBank/DDBJ whole genome shotgun (WGS) entry which is preliminary data.</text>
</comment>
<dbReference type="EMBL" id="ASPP01009616">
    <property type="protein sequence ID" value="ETO23897.1"/>
    <property type="molecule type" value="Genomic_DNA"/>
</dbReference>
<reference evidence="3 4" key="1">
    <citation type="journal article" date="2013" name="Curr. Biol.">
        <title>The Genome of the Foraminiferan Reticulomyxa filosa.</title>
        <authorList>
            <person name="Glockner G."/>
            <person name="Hulsmann N."/>
            <person name="Schleicher M."/>
            <person name="Noegel A.A."/>
            <person name="Eichinger L."/>
            <person name="Gallinger C."/>
            <person name="Pawlowski J."/>
            <person name="Sierra R."/>
            <person name="Euteneuer U."/>
            <person name="Pillet L."/>
            <person name="Moustafa A."/>
            <person name="Platzer M."/>
            <person name="Groth M."/>
            <person name="Szafranski K."/>
            <person name="Schliwa M."/>
        </authorList>
    </citation>
    <scope>NUCLEOTIDE SEQUENCE [LARGE SCALE GENOMIC DNA]</scope>
</reference>
<keyword evidence="4" id="KW-1185">Reference proteome</keyword>
<dbReference type="PANTHER" id="PTHR11538:SF26">
    <property type="entry name" value="FERREDOXIN-FOLD ANTICODON-BINDING DOMAIN-CONTAINING PROTEIN 1"/>
    <property type="match status" value="1"/>
</dbReference>
<evidence type="ECO:0000313" key="3">
    <source>
        <dbReference type="EMBL" id="ETO23897.1"/>
    </source>
</evidence>
<feature type="domain" description="C2H2-type" evidence="2">
    <location>
        <begin position="295"/>
        <end position="323"/>
    </location>
</feature>
<name>X6NEZ7_RETFI</name>
<dbReference type="Pfam" id="PF10354">
    <property type="entry name" value="BMT5-like"/>
    <property type="match status" value="1"/>
</dbReference>
<dbReference type="GO" id="GO:0070475">
    <property type="term" value="P:rRNA base methylation"/>
    <property type="evidence" value="ECO:0007669"/>
    <property type="project" value="InterPro"/>
</dbReference>
<keyword evidence="1" id="KW-0863">Zinc-finger</keyword>
<dbReference type="OMA" id="NCTICHF"/>
<sequence length="405" mass="46548">MSTATEKTTPIESSSKKVLLLGDGDFTFTLALYNKISKRRSDLPLLASWWASEDEVSVEITPTCFDTKEEVLSKYSNFETTCKQLSKVKSKRVKLAEIQYGVDATTIHETHKNEKWDLIIFNNPHLGVENKKRNGGLCMHILYSSLQCTEKSGGQIWITLVKEQLEQWQILQTASNTSMLKTDLRYLGSFSFLDTFWPGYTCRRHQSGKSFRNVAFESLTHVFVHFKNRMSTTFAQQVLQQTQQKILQSQTPKKESTVLKCHCCDQTFTEQRSLDTHFKHKHGAVATDQKTNESFSCSLCKATFHNHDAMTKHYISVHSGQHLNVKPDWKENDFFAQRNIIQHSSDSSSTHYFCELCDALFSDQEEHKQYLSPTPITSRVICDVCGQEFVATRDLLQHKNFKHST</sequence>
<feature type="domain" description="C2H2-type" evidence="2">
    <location>
        <begin position="259"/>
        <end position="282"/>
    </location>
</feature>
<evidence type="ECO:0000259" key="2">
    <source>
        <dbReference type="PROSITE" id="PS50157"/>
    </source>
</evidence>
<dbReference type="OrthoDB" id="273345at2759"/>
<organism evidence="3 4">
    <name type="scientific">Reticulomyxa filosa</name>
    <dbReference type="NCBI Taxonomy" id="46433"/>
    <lineage>
        <taxon>Eukaryota</taxon>
        <taxon>Sar</taxon>
        <taxon>Rhizaria</taxon>
        <taxon>Retaria</taxon>
        <taxon>Foraminifera</taxon>
        <taxon>Monothalamids</taxon>
        <taxon>Reticulomyxidae</taxon>
        <taxon>Reticulomyxa</taxon>
    </lineage>
</organism>
<protein>
    <recommendedName>
        <fullName evidence="2">C2H2-type domain-containing protein</fullName>
    </recommendedName>
</protein>
<dbReference type="SMART" id="SM00355">
    <property type="entry name" value="ZnF_C2H2"/>
    <property type="match status" value="3"/>
</dbReference>
<dbReference type="InterPro" id="IPR013087">
    <property type="entry name" value="Znf_C2H2_type"/>
</dbReference>